<dbReference type="Proteomes" id="UP000030185">
    <property type="component" value="Unassembled WGS sequence"/>
</dbReference>
<keyword evidence="2" id="KW-1185">Reference proteome</keyword>
<dbReference type="AlphaFoldDB" id="A0A098L8J5"/>
<evidence type="ECO:0000313" key="1">
    <source>
        <dbReference type="EMBL" id="GAL83125.1"/>
    </source>
</evidence>
<evidence type="ECO:0000313" key="2">
    <source>
        <dbReference type="Proteomes" id="UP000030185"/>
    </source>
</evidence>
<comment type="caution">
    <text evidence="1">The sequence shown here is derived from an EMBL/GenBank/DDBJ whole genome shotgun (WGS) entry which is preliminary data.</text>
</comment>
<organism evidence="1 2">
    <name type="scientific">Sporocytophaga myxococcoides</name>
    <dbReference type="NCBI Taxonomy" id="153721"/>
    <lineage>
        <taxon>Bacteria</taxon>
        <taxon>Pseudomonadati</taxon>
        <taxon>Bacteroidota</taxon>
        <taxon>Cytophagia</taxon>
        <taxon>Cytophagales</taxon>
        <taxon>Cytophagaceae</taxon>
        <taxon>Sporocytophaga</taxon>
    </lineage>
</organism>
<protein>
    <submittedName>
        <fullName evidence="1">Uncharacterized protein</fullName>
    </submittedName>
</protein>
<accession>A0A098L8J5</accession>
<reference evidence="1 2" key="1">
    <citation type="submission" date="2014-09" db="EMBL/GenBank/DDBJ databases">
        <title>Sporocytophaga myxococcoides PG-01 genome sequencing.</title>
        <authorList>
            <person name="Liu L."/>
            <person name="Gao P.J."/>
            <person name="Chen G.J."/>
            <person name="Wang L.S."/>
        </authorList>
    </citation>
    <scope>NUCLEOTIDE SEQUENCE [LARGE SCALE GENOMIC DNA]</scope>
    <source>
        <strain evidence="1 2">PG-01</strain>
    </source>
</reference>
<dbReference type="EMBL" id="BBLT01000001">
    <property type="protein sequence ID" value="GAL83125.1"/>
    <property type="molecule type" value="Genomic_DNA"/>
</dbReference>
<proteinExistence type="predicted"/>
<sequence>MLLRKLLLLSSYPAGVCTGRNLSKRVAINNTESLFLFITWKAINDILLSQITENIFVKQ</sequence>
<name>A0A098L8J5_9BACT</name>
<gene>
    <name evidence="1" type="ORF">MYP_351</name>
</gene>